<protein>
    <submittedName>
        <fullName evidence="1">Nucleotide pyrophosphohydrolase</fullName>
    </submittedName>
</protein>
<sequence length="116" mass="13070">MSQDIQALQAALRAFAQERDWEQFHSPKNLAAALSVEAAELLEHFQWLSEEQSRNMPAEKRAQAADEVADVLLYALQLADKLGIDPLDAAWKKLGTNGEKYPVERARGRSTKYTEL</sequence>
<dbReference type="InterPro" id="IPR025984">
    <property type="entry name" value="DCTPP"/>
</dbReference>
<dbReference type="PANTHER" id="PTHR46523:SF1">
    <property type="entry name" value="DCTP PYROPHOSPHATASE 1"/>
    <property type="match status" value="1"/>
</dbReference>
<name>A0ABP7MZR9_9GAMM</name>
<dbReference type="Gene3D" id="1.10.287.1080">
    <property type="entry name" value="MazG-like"/>
    <property type="match status" value="1"/>
</dbReference>
<evidence type="ECO:0000313" key="1">
    <source>
        <dbReference type="EMBL" id="GAA3933288.1"/>
    </source>
</evidence>
<dbReference type="Pfam" id="PF12643">
    <property type="entry name" value="MazG-like"/>
    <property type="match status" value="1"/>
</dbReference>
<reference evidence="2" key="1">
    <citation type="journal article" date="2019" name="Int. J. Syst. Evol. Microbiol.">
        <title>The Global Catalogue of Microorganisms (GCM) 10K type strain sequencing project: providing services to taxonomists for standard genome sequencing and annotation.</title>
        <authorList>
            <consortium name="The Broad Institute Genomics Platform"/>
            <consortium name="The Broad Institute Genome Sequencing Center for Infectious Disease"/>
            <person name="Wu L."/>
            <person name="Ma J."/>
        </authorList>
    </citation>
    <scope>NUCLEOTIDE SEQUENCE [LARGE SCALE GENOMIC DNA]</scope>
    <source>
        <strain evidence="2">JCM 16916</strain>
    </source>
</reference>
<dbReference type="Proteomes" id="UP001501727">
    <property type="component" value="Unassembled WGS sequence"/>
</dbReference>
<dbReference type="RefSeq" id="WP_344760730.1">
    <property type="nucleotide sequence ID" value="NZ_BAAAZU010000031.1"/>
</dbReference>
<dbReference type="SUPFAM" id="SSF101386">
    <property type="entry name" value="all-alpha NTP pyrophosphatases"/>
    <property type="match status" value="1"/>
</dbReference>
<gene>
    <name evidence="1" type="ORF">GCM10022229_28860</name>
</gene>
<dbReference type="InterPro" id="IPR052555">
    <property type="entry name" value="dCTP_Pyrophosphatase"/>
</dbReference>
<proteinExistence type="predicted"/>
<dbReference type="CDD" id="cd11537">
    <property type="entry name" value="NTP-PPase_RS21-C6_like"/>
    <property type="match status" value="1"/>
</dbReference>
<accession>A0ABP7MZR9</accession>
<comment type="caution">
    <text evidence="1">The sequence shown here is derived from an EMBL/GenBank/DDBJ whole genome shotgun (WGS) entry which is preliminary data.</text>
</comment>
<organism evidence="1 2">
    <name type="scientific">Luteimonas lutimaris</name>
    <dbReference type="NCBI Taxonomy" id="698645"/>
    <lineage>
        <taxon>Bacteria</taxon>
        <taxon>Pseudomonadati</taxon>
        <taxon>Pseudomonadota</taxon>
        <taxon>Gammaproteobacteria</taxon>
        <taxon>Lysobacterales</taxon>
        <taxon>Lysobacteraceae</taxon>
        <taxon>Luteimonas</taxon>
    </lineage>
</organism>
<keyword evidence="2" id="KW-1185">Reference proteome</keyword>
<dbReference type="EMBL" id="BAAAZU010000031">
    <property type="protein sequence ID" value="GAA3933288.1"/>
    <property type="molecule type" value="Genomic_DNA"/>
</dbReference>
<evidence type="ECO:0000313" key="2">
    <source>
        <dbReference type="Proteomes" id="UP001501727"/>
    </source>
</evidence>
<dbReference type="PANTHER" id="PTHR46523">
    <property type="entry name" value="DCTP PYROPHOSPHATASE 1"/>
    <property type="match status" value="1"/>
</dbReference>
<dbReference type="PIRSF" id="PIRSF029826">
    <property type="entry name" value="UCP029826_pph"/>
    <property type="match status" value="1"/>
</dbReference>